<dbReference type="Proteomes" id="UP000610124">
    <property type="component" value="Unassembled WGS sequence"/>
</dbReference>
<evidence type="ECO:0000313" key="1">
    <source>
        <dbReference type="EMBL" id="GGU69593.1"/>
    </source>
</evidence>
<organism evidence="1 2">
    <name type="scientific">Kitasatospora aureofaciens</name>
    <name type="common">Streptomyces aureofaciens</name>
    <dbReference type="NCBI Taxonomy" id="1894"/>
    <lineage>
        <taxon>Bacteria</taxon>
        <taxon>Bacillati</taxon>
        <taxon>Actinomycetota</taxon>
        <taxon>Actinomycetes</taxon>
        <taxon>Kitasatosporales</taxon>
        <taxon>Streptomycetaceae</taxon>
        <taxon>Kitasatospora</taxon>
    </lineage>
</organism>
<protein>
    <submittedName>
        <fullName evidence="1">Uncharacterized protein</fullName>
    </submittedName>
</protein>
<dbReference type="AlphaFoldDB" id="A0A8H9LNH9"/>
<name>A0A8H9LNH9_KITAU</name>
<reference evidence="1 2" key="1">
    <citation type="journal article" date="2014" name="Int. J. Syst. Evol. Microbiol.">
        <title>Complete genome sequence of Corynebacterium casei LMG S-19264T (=DSM 44701T), isolated from a smear-ripened cheese.</title>
        <authorList>
            <consortium name="US DOE Joint Genome Institute (JGI-PGF)"/>
            <person name="Walter F."/>
            <person name="Albersmeier A."/>
            <person name="Kalinowski J."/>
            <person name="Ruckert C."/>
        </authorList>
    </citation>
    <scope>NUCLEOTIDE SEQUENCE [LARGE SCALE GENOMIC DNA]</scope>
    <source>
        <strain evidence="1 2">JCM 4434</strain>
    </source>
</reference>
<dbReference type="EMBL" id="BMUB01000004">
    <property type="protein sequence ID" value="GGU69593.1"/>
    <property type="molecule type" value="Genomic_DNA"/>
</dbReference>
<gene>
    <name evidence="1" type="ORF">GCM10010502_20990</name>
</gene>
<comment type="caution">
    <text evidence="1">The sequence shown here is derived from an EMBL/GenBank/DDBJ whole genome shotgun (WGS) entry which is preliminary data.</text>
</comment>
<accession>A0A8H9LNH9</accession>
<proteinExistence type="predicted"/>
<evidence type="ECO:0000313" key="2">
    <source>
        <dbReference type="Proteomes" id="UP000610124"/>
    </source>
</evidence>
<sequence>MILCPMTEPNADPEHILDDLLAGRPGILELTRALTSAEPRSFRPLLADEDRSSPYDLDGLDDYEREQVRRGALLVLADDFVDETEWGGDDIAVGFRRADDFSEDFEELVTLISAHYGEAVENADELRYSDSGKAAYWRAGESTLVLQVFVNYPGGNIELHLWLAAIADQA</sequence>